<organism evidence="2 3">
    <name type="scientific">Candidatus Entotheonella gemina</name>
    <dbReference type="NCBI Taxonomy" id="1429439"/>
    <lineage>
        <taxon>Bacteria</taxon>
        <taxon>Pseudomonadati</taxon>
        <taxon>Nitrospinota/Tectimicrobiota group</taxon>
        <taxon>Candidatus Tectimicrobiota</taxon>
        <taxon>Candidatus Entotheonellia</taxon>
        <taxon>Candidatus Entotheonellales</taxon>
        <taxon>Candidatus Entotheonellaceae</taxon>
        <taxon>Candidatus Entotheonella</taxon>
    </lineage>
</organism>
<keyword evidence="1" id="KW-0472">Membrane</keyword>
<gene>
    <name evidence="2" type="ORF">ETSY2_34130</name>
</gene>
<accession>W4M0C6</accession>
<name>W4M0C6_9BACT</name>
<comment type="caution">
    <text evidence="2">The sequence shown here is derived from an EMBL/GenBank/DDBJ whole genome shotgun (WGS) entry which is preliminary data.</text>
</comment>
<dbReference type="HOGENOM" id="CLU_949754_0_0_7"/>
<feature type="transmembrane region" description="Helical" evidence="1">
    <location>
        <begin position="277"/>
        <end position="301"/>
    </location>
</feature>
<dbReference type="EMBL" id="AZHX01001462">
    <property type="protein sequence ID" value="ETX03117.1"/>
    <property type="molecule type" value="Genomic_DNA"/>
</dbReference>
<feature type="transmembrane region" description="Helical" evidence="1">
    <location>
        <begin position="96"/>
        <end position="116"/>
    </location>
</feature>
<evidence type="ECO:0000313" key="2">
    <source>
        <dbReference type="EMBL" id="ETX03117.1"/>
    </source>
</evidence>
<reference evidence="2 3" key="1">
    <citation type="journal article" date="2014" name="Nature">
        <title>An environmental bacterial taxon with a large and distinct metabolic repertoire.</title>
        <authorList>
            <person name="Wilson M.C."/>
            <person name="Mori T."/>
            <person name="Ruckert C."/>
            <person name="Uria A.R."/>
            <person name="Helf M.J."/>
            <person name="Takada K."/>
            <person name="Gernert C."/>
            <person name="Steffens U.A."/>
            <person name="Heycke N."/>
            <person name="Schmitt S."/>
            <person name="Rinke C."/>
            <person name="Helfrich E.J."/>
            <person name="Brachmann A.O."/>
            <person name="Gurgui C."/>
            <person name="Wakimoto T."/>
            <person name="Kracht M."/>
            <person name="Crusemann M."/>
            <person name="Hentschel U."/>
            <person name="Abe I."/>
            <person name="Matsunaga S."/>
            <person name="Kalinowski J."/>
            <person name="Takeyama H."/>
            <person name="Piel J."/>
        </authorList>
    </citation>
    <scope>NUCLEOTIDE SEQUENCE [LARGE SCALE GENOMIC DNA]</scope>
    <source>
        <strain evidence="3">TSY2</strain>
    </source>
</reference>
<dbReference type="Proteomes" id="UP000019140">
    <property type="component" value="Unassembled WGS sequence"/>
</dbReference>
<keyword evidence="1" id="KW-1133">Transmembrane helix</keyword>
<evidence type="ECO:0000313" key="3">
    <source>
        <dbReference type="Proteomes" id="UP000019140"/>
    </source>
</evidence>
<feature type="transmembrane region" description="Helical" evidence="1">
    <location>
        <begin position="128"/>
        <end position="149"/>
    </location>
</feature>
<proteinExistence type="predicted"/>
<keyword evidence="3" id="KW-1185">Reference proteome</keyword>
<feature type="transmembrane region" description="Helical" evidence="1">
    <location>
        <begin position="30"/>
        <end position="51"/>
    </location>
</feature>
<evidence type="ECO:0000256" key="1">
    <source>
        <dbReference type="SAM" id="Phobius"/>
    </source>
</evidence>
<feature type="transmembrane region" description="Helical" evidence="1">
    <location>
        <begin position="63"/>
        <end position="84"/>
    </location>
</feature>
<keyword evidence="1" id="KW-0812">Transmembrane</keyword>
<sequence>MRVDRLANRRKVLSLDNMSNSFLTYRQSMCLKLGGFVAVLSIVVYIVYYFYLPASMPPGGGTMLGLLYGAVATAAIMVLMAYSVRKRSYRSRLGTLQGWLSAHCYIGLLTLLWVPLHSGFRFSTNVHTLAYVLLVLVALSGLLGAYLFAVKPRQFVQYGAEIVYPGDVVDRDNIDSQMNRTMQQIETLSQGKPQVFQQLCKRELAEGQPGRWHGWQLLLQRRLLRETVPIDTLQQFLSEIPVDHQADFTQFLVLAKRKRDLQYQLATQMRLKNWMQVWLYIHLPVSVIMLATVILHIALVLHY</sequence>
<protein>
    <submittedName>
        <fullName evidence="2">Uncharacterized protein</fullName>
    </submittedName>
</protein>
<dbReference type="AlphaFoldDB" id="W4M0C6"/>